<protein>
    <submittedName>
        <fullName evidence="6">Uncharacterized protein</fullName>
    </submittedName>
</protein>
<gene>
    <name evidence="6" type="ORF">ACFSCY_25985</name>
</gene>
<evidence type="ECO:0000256" key="1">
    <source>
        <dbReference type="ARBA" id="ARBA00001947"/>
    </source>
</evidence>
<dbReference type="InterPro" id="IPR036291">
    <property type="entry name" value="NAD(P)-bd_dom_sf"/>
</dbReference>
<accession>A0ABW4FQZ2</accession>
<organism evidence="6 7">
    <name type="scientific">Pseudonocardia aurantiaca</name>
    <dbReference type="NCBI Taxonomy" id="75290"/>
    <lineage>
        <taxon>Bacteria</taxon>
        <taxon>Bacillati</taxon>
        <taxon>Actinomycetota</taxon>
        <taxon>Actinomycetes</taxon>
        <taxon>Pseudonocardiales</taxon>
        <taxon>Pseudonocardiaceae</taxon>
        <taxon>Pseudonocardia</taxon>
    </lineage>
</organism>
<proteinExistence type="inferred from homology"/>
<sequence>MSARLKKADEIGAIPVDYRQGDPVEQIWELRRARGIAPGEAAMRGVHAGIDAVGFQAHDRLAPGEENPTQVVNDLARLINPTRHLGIIGVYATKDLDPAHDGHADGRLTVPWATFFSNGISVRFGRTHDRRYTVLLRDLIMSGRARPGAVVTHHGGLDAAPDFYRGFDPRADGIIKAVLRP</sequence>
<dbReference type="EMBL" id="JBHUCP010000022">
    <property type="protein sequence ID" value="MFD1532879.1"/>
    <property type="molecule type" value="Genomic_DNA"/>
</dbReference>
<keyword evidence="4" id="KW-0862">Zinc</keyword>
<evidence type="ECO:0000313" key="6">
    <source>
        <dbReference type="EMBL" id="MFD1532879.1"/>
    </source>
</evidence>
<evidence type="ECO:0000256" key="3">
    <source>
        <dbReference type="ARBA" id="ARBA00022723"/>
    </source>
</evidence>
<dbReference type="Gene3D" id="3.40.50.720">
    <property type="entry name" value="NAD(P)-binding Rossmann-like Domain"/>
    <property type="match status" value="1"/>
</dbReference>
<dbReference type="Proteomes" id="UP001597145">
    <property type="component" value="Unassembled WGS sequence"/>
</dbReference>
<evidence type="ECO:0000256" key="2">
    <source>
        <dbReference type="ARBA" id="ARBA00008072"/>
    </source>
</evidence>
<evidence type="ECO:0000256" key="4">
    <source>
        <dbReference type="ARBA" id="ARBA00022833"/>
    </source>
</evidence>
<keyword evidence="5" id="KW-0520">NAD</keyword>
<comment type="cofactor">
    <cofactor evidence="1">
        <name>Zn(2+)</name>
        <dbReference type="ChEBI" id="CHEBI:29105"/>
    </cofactor>
</comment>
<dbReference type="SUPFAM" id="SSF51735">
    <property type="entry name" value="NAD(P)-binding Rossmann-fold domains"/>
    <property type="match status" value="1"/>
</dbReference>
<comment type="similarity">
    <text evidence="2">Belongs to the zinc-containing alcohol dehydrogenase family.</text>
</comment>
<keyword evidence="7" id="KW-1185">Reference proteome</keyword>
<keyword evidence="3" id="KW-0479">Metal-binding</keyword>
<dbReference type="Gene3D" id="3.90.180.10">
    <property type="entry name" value="Medium-chain alcohol dehydrogenases, catalytic domain"/>
    <property type="match status" value="1"/>
</dbReference>
<comment type="caution">
    <text evidence="6">The sequence shown here is derived from an EMBL/GenBank/DDBJ whole genome shotgun (WGS) entry which is preliminary data.</text>
</comment>
<dbReference type="PANTHER" id="PTHR42813:SF3">
    <property type="entry name" value="GLUTATHIONE-INDEPENDENT FORMALDEHYDE DEHYDROGENASE"/>
    <property type="match status" value="1"/>
</dbReference>
<evidence type="ECO:0000256" key="5">
    <source>
        <dbReference type="ARBA" id="ARBA00023027"/>
    </source>
</evidence>
<evidence type="ECO:0000313" key="7">
    <source>
        <dbReference type="Proteomes" id="UP001597145"/>
    </source>
</evidence>
<name>A0ABW4FQZ2_9PSEU</name>
<dbReference type="PANTHER" id="PTHR42813">
    <property type="entry name" value="ZINC-TYPE ALCOHOL DEHYDROGENASE-LIKE"/>
    <property type="match status" value="1"/>
</dbReference>
<reference evidence="7" key="1">
    <citation type="journal article" date="2019" name="Int. J. Syst. Evol. Microbiol.">
        <title>The Global Catalogue of Microorganisms (GCM) 10K type strain sequencing project: providing services to taxonomists for standard genome sequencing and annotation.</title>
        <authorList>
            <consortium name="The Broad Institute Genomics Platform"/>
            <consortium name="The Broad Institute Genome Sequencing Center for Infectious Disease"/>
            <person name="Wu L."/>
            <person name="Ma J."/>
        </authorList>
    </citation>
    <scope>NUCLEOTIDE SEQUENCE [LARGE SCALE GENOMIC DNA]</scope>
    <source>
        <strain evidence="7">JCM 12165</strain>
    </source>
</reference>
<dbReference type="RefSeq" id="WP_343984571.1">
    <property type="nucleotide sequence ID" value="NZ_BAAAJG010000025.1"/>
</dbReference>